<keyword evidence="1" id="KW-0472">Membrane</keyword>
<gene>
    <name evidence="2" type="ORF">CLV30_101311</name>
</gene>
<reference evidence="2 3" key="1">
    <citation type="submission" date="2018-03" db="EMBL/GenBank/DDBJ databases">
        <title>Genomic Encyclopedia of Archaeal and Bacterial Type Strains, Phase II (KMG-II): from individual species to whole genera.</title>
        <authorList>
            <person name="Goeker M."/>
        </authorList>
    </citation>
    <scope>NUCLEOTIDE SEQUENCE [LARGE SCALE GENOMIC DNA]</scope>
    <source>
        <strain evidence="2 3">DSM 45211</strain>
    </source>
</reference>
<feature type="transmembrane region" description="Helical" evidence="1">
    <location>
        <begin position="1147"/>
        <end position="1171"/>
    </location>
</feature>
<dbReference type="Proteomes" id="UP000243528">
    <property type="component" value="Unassembled WGS sequence"/>
</dbReference>
<accession>A0A2P8EFW3</accession>
<sequence length="1174" mass="124470">MRDRLSRAESALRSAVERGGEADLGRDIDPRAVESPEAWDGARTVRARVIDELLRDAAPSAHNDAVRLTGVRITGGLRFRYGRLARPLRLDMCWIDDVALFAELTAAGIELVRCRLPDLRTESVDVESAISVRECHVDAVTMVDTRVHRSASFEDTRFTGVGTLFHARNLSVGGDLLLNRARLFADAGTAVHSERLRVDGGLGLVGIRARGTVLLSGAAVVGQIDLTDAVLRHREGVALDARRMVAGGLDGHGLRCSGAIDLGHAAIAGRVTFDSAVLANPGGDALQAGDIEADRVEAENGTRILGRVLLPRGQVRDTLALRGVEISNPGGYAVVGIGAAVGSLVADRARLVGRVVFDEFEATSVRFVGARVTNPDDSWALSFQSATVRRDLNLERLNTKGALNIKGVRVGAGIFLDGADLDGGHRALGASRAVVGERLVFGRRFRCRGDIDLAHADVGKSLALDGSTVQGVLRLFQARVRSDVLLRGAYIEAHGIGVDAIGLRVDGRFAARGLVCDGAVRLTAAVADAVVLTGAQLYNPDANALIASRIEVRGDFVVGDDPYSPDLGSFSADGRVVMRDGSVGGDLVFDGAELRRPNHRVLDATGVQVGGKISLERAQIHGMVSFDQARVRRRIVLGETTLAGSGVGSADGPIVFSATQTTSEELLVDRGLFRGALRLTGSAFVAGVSLRHVTIEAHDSAALLAADMTAGVIRLTGLDVDGAVALPRCRVGGELLIDGGRYRHAGRIAVDAAHISVAGALIVREADLTGTLVLRRAEVGLAMQLSGVQGAVGSTPDGGASVDHVVTAVGMRVEGNVECRRLSLAGQVSFAEAVLAGRLVFHDGGRLTNPGRPALYAPDLQVAGAVEFGTQYADDTARLTVVGDIRLDRARLGEVWWEHVSISEGAVEPGPAEPIDEAKPVISLREAVVERRVLMDGLDVAPPARPGRPVVVDLSQMQAGTVELPPGESAVDLRDSAVRTLVLDPTDTTTVMLSGLTFDDPGDADVDTALSWLRRDLTGYQHQVYEQLAAHYHRAGEDAAARTVLLARQRHRRDLLGTSSFGQVLMKGWGYLQDVTVGYGYRPGLAAVWFTGLLAFGTAYFAGSELEPVETDVHPTFNPFGYTLDLLIPLLSLGQDSAWDPRGPDLWVAYGLIFCGAVLATTVVAAVTRVLNRR</sequence>
<comment type="caution">
    <text evidence="2">The sequence shown here is derived from an EMBL/GenBank/DDBJ whole genome shotgun (WGS) entry which is preliminary data.</text>
</comment>
<dbReference type="OrthoDB" id="5194370at2"/>
<dbReference type="AlphaFoldDB" id="A0A2P8EFW3"/>
<dbReference type="EMBL" id="PYGE01000001">
    <property type="protein sequence ID" value="PSL08340.1"/>
    <property type="molecule type" value="Genomic_DNA"/>
</dbReference>
<evidence type="ECO:0000256" key="1">
    <source>
        <dbReference type="SAM" id="Phobius"/>
    </source>
</evidence>
<protein>
    <recommendedName>
        <fullName evidence="4">Membrane-associated oxidoreductase</fullName>
    </recommendedName>
</protein>
<dbReference type="RefSeq" id="WP_106535408.1">
    <property type="nucleotide sequence ID" value="NZ_ML142897.1"/>
</dbReference>
<keyword evidence="1" id="KW-1133">Transmembrane helix</keyword>
<evidence type="ECO:0000313" key="3">
    <source>
        <dbReference type="Proteomes" id="UP000243528"/>
    </source>
</evidence>
<evidence type="ECO:0008006" key="4">
    <source>
        <dbReference type="Google" id="ProtNLM"/>
    </source>
</evidence>
<evidence type="ECO:0000313" key="2">
    <source>
        <dbReference type="EMBL" id="PSL08340.1"/>
    </source>
</evidence>
<proteinExistence type="predicted"/>
<name>A0A2P8EFW3_9ACTN</name>
<keyword evidence="1" id="KW-0812">Transmembrane</keyword>
<keyword evidence="3" id="KW-1185">Reference proteome</keyword>
<organism evidence="2 3">
    <name type="scientific">Haloactinopolyspora alba</name>
    <dbReference type="NCBI Taxonomy" id="648780"/>
    <lineage>
        <taxon>Bacteria</taxon>
        <taxon>Bacillati</taxon>
        <taxon>Actinomycetota</taxon>
        <taxon>Actinomycetes</taxon>
        <taxon>Jiangellales</taxon>
        <taxon>Jiangellaceae</taxon>
        <taxon>Haloactinopolyspora</taxon>
    </lineage>
</organism>